<organism evidence="2 3">
    <name type="scientific">Bacteroides sedimenti</name>
    <dbReference type="NCBI Taxonomy" id="2136147"/>
    <lineage>
        <taxon>Bacteria</taxon>
        <taxon>Pseudomonadati</taxon>
        <taxon>Bacteroidota</taxon>
        <taxon>Bacteroidia</taxon>
        <taxon>Bacteroidales</taxon>
        <taxon>Bacteroidaceae</taxon>
        <taxon>Bacteroides</taxon>
    </lineage>
</organism>
<evidence type="ECO:0000313" key="2">
    <source>
        <dbReference type="EMBL" id="BEG99340.1"/>
    </source>
</evidence>
<dbReference type="EMBL" id="AP028055">
    <property type="protein sequence ID" value="BEG99340.1"/>
    <property type="molecule type" value="Genomic_DNA"/>
</dbReference>
<feature type="chain" id="PRO_5045745264" description="T9SS C-terminal target domain-containing protein" evidence="1">
    <location>
        <begin position="24"/>
        <end position="104"/>
    </location>
</feature>
<protein>
    <recommendedName>
        <fullName evidence="4">T9SS C-terminal target domain-containing protein</fullName>
    </recommendedName>
</protein>
<sequence>MKRFTLVVLLMIFAFLNCPAIFAQESKKNAAVENEQTSVALTVSGNTVRIQNVTPGSSLEVYNVLGMKVTSIKIDAADKTFTLNLPKGCYILKIENIARKIAIK</sequence>
<keyword evidence="3" id="KW-1185">Reference proteome</keyword>
<dbReference type="RefSeq" id="WP_353329812.1">
    <property type="nucleotide sequence ID" value="NZ_AP028055.1"/>
</dbReference>
<evidence type="ECO:0000313" key="3">
    <source>
        <dbReference type="Proteomes" id="UP001496674"/>
    </source>
</evidence>
<gene>
    <name evidence="2" type="ORF">BSYN_16050</name>
</gene>
<proteinExistence type="predicted"/>
<dbReference type="Proteomes" id="UP001496674">
    <property type="component" value="Chromosome"/>
</dbReference>
<accession>A0ABM8IIC7</accession>
<keyword evidence="1" id="KW-0732">Signal</keyword>
<evidence type="ECO:0000256" key="1">
    <source>
        <dbReference type="SAM" id="SignalP"/>
    </source>
</evidence>
<name>A0ABM8IIC7_9BACE</name>
<feature type="signal peptide" evidence="1">
    <location>
        <begin position="1"/>
        <end position="23"/>
    </location>
</feature>
<dbReference type="NCBIfam" id="TIGR04183">
    <property type="entry name" value="Por_Secre_tail"/>
    <property type="match status" value="1"/>
</dbReference>
<dbReference type="InterPro" id="IPR026444">
    <property type="entry name" value="Secre_tail"/>
</dbReference>
<reference evidence="2 3" key="1">
    <citation type="submission" date="2023-04" db="EMBL/GenBank/DDBJ databases">
        <title>Draft genome sequence of acteroides sedimenti strain YN3PY1.</title>
        <authorList>
            <person name="Yoshida N."/>
        </authorList>
    </citation>
    <scope>NUCLEOTIDE SEQUENCE [LARGE SCALE GENOMIC DNA]</scope>
    <source>
        <strain evidence="2 3">YN3PY1</strain>
    </source>
</reference>
<evidence type="ECO:0008006" key="4">
    <source>
        <dbReference type="Google" id="ProtNLM"/>
    </source>
</evidence>